<dbReference type="InterPro" id="IPR044048">
    <property type="entry name" value="Big_12"/>
</dbReference>
<gene>
    <name evidence="2" type="ORF">K0U00_49960</name>
</gene>
<feature type="domain" description="Bacterial Ig-like" evidence="1">
    <location>
        <begin position="21"/>
        <end position="106"/>
    </location>
</feature>
<dbReference type="EMBL" id="JAHZIK010003687">
    <property type="protein sequence ID" value="MBW7462205.1"/>
    <property type="molecule type" value="Genomic_DNA"/>
</dbReference>
<dbReference type="PANTHER" id="PTHR34677:SF3">
    <property type="entry name" value="BACTERIAL IG-LIKE DOMAIN-CONTAINING PROTEIN"/>
    <property type="match status" value="1"/>
</dbReference>
<evidence type="ECO:0000313" key="3">
    <source>
        <dbReference type="Proteomes" id="UP001519887"/>
    </source>
</evidence>
<dbReference type="Pfam" id="PF19078">
    <property type="entry name" value="Big_12"/>
    <property type="match status" value="1"/>
</dbReference>
<evidence type="ECO:0000259" key="1">
    <source>
        <dbReference type="Pfam" id="PF19078"/>
    </source>
</evidence>
<feature type="non-terminal residue" evidence="2">
    <location>
        <position position="107"/>
    </location>
</feature>
<name>A0ABS7CML6_9BACL</name>
<keyword evidence="3" id="KW-1185">Reference proteome</keyword>
<dbReference type="PANTHER" id="PTHR34677">
    <property type="match status" value="1"/>
</dbReference>
<proteinExistence type="predicted"/>
<dbReference type="Proteomes" id="UP001519887">
    <property type="component" value="Unassembled WGS sequence"/>
</dbReference>
<reference evidence="2 3" key="1">
    <citation type="submission" date="2021-07" db="EMBL/GenBank/DDBJ databases">
        <title>Paenibacillus radiodurans sp. nov., isolated from the southeastern edge of Tengger Desert.</title>
        <authorList>
            <person name="Zhang G."/>
        </authorList>
    </citation>
    <scope>NUCLEOTIDE SEQUENCE [LARGE SCALE GENOMIC DNA]</scope>
    <source>
        <strain evidence="2 3">CCM 7311</strain>
    </source>
</reference>
<protein>
    <submittedName>
        <fullName evidence="2">Ig-like domain-containing protein</fullName>
    </submittedName>
</protein>
<sequence length="107" mass="10449">MALDAVGNGNAAATDLVRTYDHTAPAVTLTTPASNSTNQPFTVTAKFSEAVSGFADGDVAVTNGTAGTVEGSGDTYTFLISPAADGPVTVKLAGGVAIDAAGNVNTS</sequence>
<evidence type="ECO:0000313" key="2">
    <source>
        <dbReference type="EMBL" id="MBW7462205.1"/>
    </source>
</evidence>
<accession>A0ABS7CML6</accession>
<comment type="caution">
    <text evidence="2">The sequence shown here is derived from an EMBL/GenBank/DDBJ whole genome shotgun (WGS) entry which is preliminary data.</text>
</comment>
<organism evidence="2 3">
    <name type="scientific">Paenibacillus sepulcri</name>
    <dbReference type="NCBI Taxonomy" id="359917"/>
    <lineage>
        <taxon>Bacteria</taxon>
        <taxon>Bacillati</taxon>
        <taxon>Bacillota</taxon>
        <taxon>Bacilli</taxon>
        <taxon>Bacillales</taxon>
        <taxon>Paenibacillaceae</taxon>
        <taxon>Paenibacillus</taxon>
    </lineage>
</organism>